<dbReference type="AlphaFoldDB" id="A0A061DPN5"/>
<feature type="region of interest" description="Disordered" evidence="1">
    <location>
        <begin position="83"/>
        <end position="102"/>
    </location>
</feature>
<accession>A0A061DPN5</accession>
<evidence type="ECO:0000256" key="1">
    <source>
        <dbReference type="SAM" id="MobiDB-lite"/>
    </source>
</evidence>
<keyword evidence="3" id="KW-1185">Reference proteome</keyword>
<name>A0A061DPN5_THECC</name>
<sequence>MNASVTDSHKAVEESGCETGAKHKAVEDGGGRKKKKTLLQKINRCEEVGFWQDRPAEEGGSGARVSLARERERLRQMLVKGRVEEMERERKSENGNCIPLIH</sequence>
<organism evidence="2 3">
    <name type="scientific">Theobroma cacao</name>
    <name type="common">Cacao</name>
    <name type="synonym">Cocoa</name>
    <dbReference type="NCBI Taxonomy" id="3641"/>
    <lineage>
        <taxon>Eukaryota</taxon>
        <taxon>Viridiplantae</taxon>
        <taxon>Streptophyta</taxon>
        <taxon>Embryophyta</taxon>
        <taxon>Tracheophyta</taxon>
        <taxon>Spermatophyta</taxon>
        <taxon>Magnoliopsida</taxon>
        <taxon>eudicotyledons</taxon>
        <taxon>Gunneridae</taxon>
        <taxon>Pentapetalae</taxon>
        <taxon>rosids</taxon>
        <taxon>malvids</taxon>
        <taxon>Malvales</taxon>
        <taxon>Malvaceae</taxon>
        <taxon>Byttnerioideae</taxon>
        <taxon>Theobroma</taxon>
    </lineage>
</organism>
<evidence type="ECO:0000313" key="3">
    <source>
        <dbReference type="Proteomes" id="UP000026915"/>
    </source>
</evidence>
<dbReference type="HOGENOM" id="CLU_2282562_0_0_1"/>
<feature type="compositionally biased region" description="Basic and acidic residues" evidence="1">
    <location>
        <begin position="20"/>
        <end position="31"/>
    </location>
</feature>
<reference evidence="2 3" key="1">
    <citation type="journal article" date="2013" name="Genome Biol.">
        <title>The genome sequence of the most widely cultivated cacao type and its use to identify candidate genes regulating pod color.</title>
        <authorList>
            <person name="Motamayor J.C."/>
            <person name="Mockaitis K."/>
            <person name="Schmutz J."/>
            <person name="Haiminen N."/>
            <person name="Iii D.L."/>
            <person name="Cornejo O."/>
            <person name="Findley S.D."/>
            <person name="Zheng P."/>
            <person name="Utro F."/>
            <person name="Royaert S."/>
            <person name="Saski C."/>
            <person name="Jenkins J."/>
            <person name="Podicheti R."/>
            <person name="Zhao M."/>
            <person name="Scheffler B.E."/>
            <person name="Stack J.C."/>
            <person name="Feltus F.A."/>
            <person name="Mustiga G.M."/>
            <person name="Amores F."/>
            <person name="Phillips W."/>
            <person name="Marelli J.P."/>
            <person name="May G.D."/>
            <person name="Shapiro H."/>
            <person name="Ma J."/>
            <person name="Bustamante C.D."/>
            <person name="Schnell R.J."/>
            <person name="Main D."/>
            <person name="Gilbert D."/>
            <person name="Parida L."/>
            <person name="Kuhn D.N."/>
        </authorList>
    </citation>
    <scope>NUCLEOTIDE SEQUENCE [LARGE SCALE GENOMIC DNA]</scope>
    <source>
        <strain evidence="3">cv. Matina 1-6</strain>
    </source>
</reference>
<dbReference type="Gramene" id="EOX94051">
    <property type="protein sequence ID" value="EOX94051"/>
    <property type="gene ID" value="TCM_003131"/>
</dbReference>
<dbReference type="Proteomes" id="UP000026915">
    <property type="component" value="Chromosome 1"/>
</dbReference>
<dbReference type="EMBL" id="CM001879">
    <property type="protein sequence ID" value="EOX94051.1"/>
    <property type="molecule type" value="Genomic_DNA"/>
</dbReference>
<feature type="region of interest" description="Disordered" evidence="1">
    <location>
        <begin position="1"/>
        <end position="36"/>
    </location>
</feature>
<feature type="compositionally biased region" description="Basic and acidic residues" evidence="1">
    <location>
        <begin position="83"/>
        <end position="93"/>
    </location>
</feature>
<protein>
    <submittedName>
        <fullName evidence="2">Uncharacterized protein</fullName>
    </submittedName>
</protein>
<proteinExistence type="predicted"/>
<gene>
    <name evidence="2" type="ORF">TCM_003131</name>
</gene>
<evidence type="ECO:0000313" key="2">
    <source>
        <dbReference type="EMBL" id="EOX94051.1"/>
    </source>
</evidence>
<dbReference type="InParanoid" id="A0A061DPN5"/>